<name>A0ABN7R6G0_9BACT</name>
<dbReference type="InterPro" id="IPR036388">
    <property type="entry name" value="WH-like_DNA-bd_sf"/>
</dbReference>
<accession>A0ABN7R6G0</accession>
<dbReference type="PANTHER" id="PTHR43133">
    <property type="entry name" value="RNA POLYMERASE ECF-TYPE SIGMA FACTO"/>
    <property type="match status" value="1"/>
</dbReference>
<dbReference type="SUPFAM" id="SSF88946">
    <property type="entry name" value="Sigma2 domain of RNA polymerase sigma factors"/>
    <property type="match status" value="1"/>
</dbReference>
<feature type="domain" description="RNA polymerase sigma-70 region 2" evidence="6">
    <location>
        <begin position="34"/>
        <end position="98"/>
    </location>
</feature>
<dbReference type="InterPro" id="IPR013324">
    <property type="entry name" value="RNA_pol_sigma_r3/r4-like"/>
</dbReference>
<dbReference type="InterPro" id="IPR007630">
    <property type="entry name" value="RNA_pol_sigma70_r4"/>
</dbReference>
<evidence type="ECO:0000259" key="7">
    <source>
        <dbReference type="Pfam" id="PF04545"/>
    </source>
</evidence>
<evidence type="ECO:0000256" key="5">
    <source>
        <dbReference type="ARBA" id="ARBA00023163"/>
    </source>
</evidence>
<evidence type="ECO:0000256" key="1">
    <source>
        <dbReference type="ARBA" id="ARBA00010641"/>
    </source>
</evidence>
<keyword evidence="2" id="KW-0805">Transcription regulation</keyword>
<protein>
    <submittedName>
        <fullName evidence="8">ECF RNA polymerase sigma factor SigK</fullName>
    </submittedName>
</protein>
<dbReference type="PANTHER" id="PTHR43133:SF62">
    <property type="entry name" value="RNA POLYMERASE SIGMA FACTOR SIGZ"/>
    <property type="match status" value="1"/>
</dbReference>
<evidence type="ECO:0000256" key="2">
    <source>
        <dbReference type="ARBA" id="ARBA00023015"/>
    </source>
</evidence>
<feature type="domain" description="RNA polymerase sigma-70 region 4" evidence="7">
    <location>
        <begin position="139"/>
        <end position="183"/>
    </location>
</feature>
<dbReference type="InterPro" id="IPR014284">
    <property type="entry name" value="RNA_pol_sigma-70_dom"/>
</dbReference>
<evidence type="ECO:0000313" key="8">
    <source>
        <dbReference type="EMBL" id="CAG5069646.1"/>
    </source>
</evidence>
<organism evidence="8 9">
    <name type="scientific">Dyadobacter linearis</name>
    <dbReference type="NCBI Taxonomy" id="2823330"/>
    <lineage>
        <taxon>Bacteria</taxon>
        <taxon>Pseudomonadati</taxon>
        <taxon>Bacteroidota</taxon>
        <taxon>Cytophagia</taxon>
        <taxon>Cytophagales</taxon>
        <taxon>Spirosomataceae</taxon>
        <taxon>Dyadobacter</taxon>
    </lineage>
</organism>
<gene>
    <name evidence="8" type="primary">sigK_1</name>
    <name evidence="8" type="ORF">DYBT9623_02382</name>
</gene>
<evidence type="ECO:0000313" key="9">
    <source>
        <dbReference type="Proteomes" id="UP000679725"/>
    </source>
</evidence>
<dbReference type="NCBIfam" id="TIGR02937">
    <property type="entry name" value="sigma70-ECF"/>
    <property type="match status" value="1"/>
</dbReference>
<keyword evidence="4" id="KW-0238">DNA-binding</keyword>
<evidence type="ECO:0000256" key="4">
    <source>
        <dbReference type="ARBA" id="ARBA00023125"/>
    </source>
</evidence>
<comment type="similarity">
    <text evidence="1">Belongs to the sigma-70 factor family. ECF subfamily.</text>
</comment>
<sequence>MTTKKANVFKKAKYAEHQLVHLLKSNNREAFEFLYDNYSPSLYGVILKVVKSEETAADVLQDTFLKIWKNIDTYHSEKGTLFTWILNVARNTAIDKLRVEVKSEKLVKLHSIDEEVYASLSFSPAHITMDLKTIVEGLLPERQALIDLVYFQGYTHEEAAEYLCLPLGTVKSRIRKALQELREVFAVQNLNLNAA</sequence>
<dbReference type="Pfam" id="PF04545">
    <property type="entry name" value="Sigma70_r4"/>
    <property type="match status" value="1"/>
</dbReference>
<dbReference type="InterPro" id="IPR039425">
    <property type="entry name" value="RNA_pol_sigma-70-like"/>
</dbReference>
<evidence type="ECO:0000256" key="3">
    <source>
        <dbReference type="ARBA" id="ARBA00023082"/>
    </source>
</evidence>
<keyword evidence="5" id="KW-0804">Transcription</keyword>
<dbReference type="CDD" id="cd06171">
    <property type="entry name" value="Sigma70_r4"/>
    <property type="match status" value="1"/>
</dbReference>
<comment type="caution">
    <text evidence="8">The sequence shown here is derived from an EMBL/GenBank/DDBJ whole genome shotgun (WGS) entry which is preliminary data.</text>
</comment>
<dbReference type="EMBL" id="CAJRAU010000003">
    <property type="protein sequence ID" value="CAG5069646.1"/>
    <property type="molecule type" value="Genomic_DNA"/>
</dbReference>
<dbReference type="Pfam" id="PF04542">
    <property type="entry name" value="Sigma70_r2"/>
    <property type="match status" value="1"/>
</dbReference>
<dbReference type="SUPFAM" id="SSF88659">
    <property type="entry name" value="Sigma3 and sigma4 domains of RNA polymerase sigma factors"/>
    <property type="match status" value="1"/>
</dbReference>
<proteinExistence type="inferred from homology"/>
<dbReference type="Gene3D" id="1.10.10.10">
    <property type="entry name" value="Winged helix-like DNA-binding domain superfamily/Winged helix DNA-binding domain"/>
    <property type="match status" value="1"/>
</dbReference>
<dbReference type="InterPro" id="IPR007627">
    <property type="entry name" value="RNA_pol_sigma70_r2"/>
</dbReference>
<dbReference type="RefSeq" id="WP_215233745.1">
    <property type="nucleotide sequence ID" value="NZ_CAJRAU010000003.1"/>
</dbReference>
<evidence type="ECO:0000259" key="6">
    <source>
        <dbReference type="Pfam" id="PF04542"/>
    </source>
</evidence>
<keyword evidence="3" id="KW-0731">Sigma factor</keyword>
<dbReference type="Proteomes" id="UP000679725">
    <property type="component" value="Unassembled WGS sequence"/>
</dbReference>
<keyword evidence="9" id="KW-1185">Reference proteome</keyword>
<dbReference type="InterPro" id="IPR013325">
    <property type="entry name" value="RNA_pol_sigma_r2"/>
</dbReference>
<dbReference type="Gene3D" id="1.10.1740.10">
    <property type="match status" value="1"/>
</dbReference>
<reference evidence="8 9" key="1">
    <citation type="submission" date="2021-04" db="EMBL/GenBank/DDBJ databases">
        <authorList>
            <person name="Rodrigo-Torres L."/>
            <person name="Arahal R. D."/>
            <person name="Lucena T."/>
        </authorList>
    </citation>
    <scope>NUCLEOTIDE SEQUENCE [LARGE SCALE GENOMIC DNA]</scope>
    <source>
        <strain evidence="8 9">CECT 9623</strain>
    </source>
</reference>